<dbReference type="PANTHER" id="PTHR12304">
    <property type="entry name" value="INOSINE-URIDINE PREFERRING NUCLEOSIDE HYDROLASE"/>
    <property type="match status" value="1"/>
</dbReference>
<dbReference type="Proteomes" id="UP000501945">
    <property type="component" value="Chromosome"/>
</dbReference>
<keyword evidence="3" id="KW-0812">Transmembrane</keyword>
<dbReference type="PANTHER" id="PTHR12304:SF15">
    <property type="entry name" value="NON-SPECIFIC RIBONUCLEOSIDE HYDROLASE RIHC"/>
    <property type="match status" value="1"/>
</dbReference>
<evidence type="ECO:0000256" key="3">
    <source>
        <dbReference type="SAM" id="Phobius"/>
    </source>
</evidence>
<dbReference type="EMBL" id="CP047616">
    <property type="protein sequence ID" value="QIW53569.1"/>
    <property type="molecule type" value="Genomic_DNA"/>
</dbReference>
<reference evidence="5 6" key="1">
    <citation type="submission" date="2019-12" db="EMBL/GenBank/DDBJ databases">
        <title>Whole genome sequences of Lactococcus raffinolactis strains isolated from sewage.</title>
        <authorList>
            <person name="Ybazeta G."/>
            <person name="Ross M."/>
            <person name="Brabant-Kirwan D."/>
            <person name="Saleh M."/>
            <person name="Dillon J.A."/>
            <person name="Splinter K."/>
            <person name="Nokhbeh R."/>
        </authorList>
    </citation>
    <scope>NUCLEOTIDE SEQUENCE [LARGE SCALE GENOMIC DNA]</scope>
    <source>
        <strain evidence="5 6">Lr_19_5</strain>
    </source>
</reference>
<dbReference type="SUPFAM" id="SSF53590">
    <property type="entry name" value="Nucleoside hydrolase"/>
    <property type="match status" value="1"/>
</dbReference>
<keyword evidence="2" id="KW-0326">Glycosidase</keyword>
<dbReference type="AlphaFoldDB" id="A0A6H0UE46"/>
<dbReference type="GO" id="GO:0045437">
    <property type="term" value="F:uridine nucleosidase activity"/>
    <property type="evidence" value="ECO:0007669"/>
    <property type="project" value="UniProtKB-ARBA"/>
</dbReference>
<evidence type="ECO:0000256" key="1">
    <source>
        <dbReference type="ARBA" id="ARBA00022801"/>
    </source>
</evidence>
<evidence type="ECO:0000259" key="4">
    <source>
        <dbReference type="Pfam" id="PF01156"/>
    </source>
</evidence>
<keyword evidence="1 5" id="KW-0378">Hydrolase</keyword>
<feature type="transmembrane region" description="Helical" evidence="3">
    <location>
        <begin position="177"/>
        <end position="198"/>
    </location>
</feature>
<dbReference type="GO" id="GO:0008477">
    <property type="term" value="F:purine nucleosidase activity"/>
    <property type="evidence" value="ECO:0007669"/>
    <property type="project" value="TreeGrafter"/>
</dbReference>
<gene>
    <name evidence="5" type="primary">rihC</name>
    <name evidence="5" type="ORF">GU336_05115</name>
</gene>
<name>A0A6H0UE46_9LACT</name>
<evidence type="ECO:0000256" key="2">
    <source>
        <dbReference type="ARBA" id="ARBA00023295"/>
    </source>
</evidence>
<dbReference type="CDD" id="cd02651">
    <property type="entry name" value="nuc_hydro_IU_UC_XIUA"/>
    <property type="match status" value="1"/>
</dbReference>
<evidence type="ECO:0000313" key="6">
    <source>
        <dbReference type="Proteomes" id="UP000501945"/>
    </source>
</evidence>
<dbReference type="GO" id="GO:0006152">
    <property type="term" value="P:purine nucleoside catabolic process"/>
    <property type="evidence" value="ECO:0007669"/>
    <property type="project" value="TreeGrafter"/>
</dbReference>
<evidence type="ECO:0000313" key="5">
    <source>
        <dbReference type="EMBL" id="QIW53569.1"/>
    </source>
</evidence>
<accession>A0A6H0UE46</accession>
<proteinExistence type="predicted"/>
<dbReference type="InterPro" id="IPR036452">
    <property type="entry name" value="Ribo_hydro-like"/>
</dbReference>
<dbReference type="GO" id="GO:0005829">
    <property type="term" value="C:cytosol"/>
    <property type="evidence" value="ECO:0007669"/>
    <property type="project" value="TreeGrafter"/>
</dbReference>
<organism evidence="5 6">
    <name type="scientific">Pseudolactococcus raffinolactis</name>
    <dbReference type="NCBI Taxonomy" id="1366"/>
    <lineage>
        <taxon>Bacteria</taxon>
        <taxon>Bacillati</taxon>
        <taxon>Bacillota</taxon>
        <taxon>Bacilli</taxon>
        <taxon>Lactobacillales</taxon>
        <taxon>Streptococcaceae</taxon>
        <taxon>Pseudolactococcus</taxon>
    </lineage>
</organism>
<dbReference type="InterPro" id="IPR001910">
    <property type="entry name" value="Inosine/uridine_hydrolase_dom"/>
</dbReference>
<sequence length="310" mass="33648">MTTKTPLIIDTDPGIDDAVALAIALNHANLDVRLITTVSGNVDVRQTTENTLKLVSFMKKEVPVAKGCDQPLLIKLEDASEIHGETGMAGFEFPKPHAKALPYHAVEAMRKTLESSEEPVVILAIAALTNIALLFSLYPEMKAKVSKIVMMGGTLSRGNTNSSAEFNTYVDPHAAQIVFQLGVPIVMVGLDVTSIAVLKAKEVELIKGLGRVGQMFHALFQHYRGGSLKTGLKMHDVCTVAYLVQPELFQTQATHVEVALEGPAAGCTVADLKMKYHTDTNCEVCLVIDVPAFQEWLVENLEMAGEKLHD</sequence>
<keyword evidence="3" id="KW-0472">Membrane</keyword>
<dbReference type="Gene3D" id="3.90.245.10">
    <property type="entry name" value="Ribonucleoside hydrolase-like"/>
    <property type="match status" value="1"/>
</dbReference>
<dbReference type="NCBIfam" id="NF008036">
    <property type="entry name" value="PRK10768.1"/>
    <property type="match status" value="1"/>
</dbReference>
<keyword evidence="3" id="KW-1133">Transmembrane helix</keyword>
<protein>
    <submittedName>
        <fullName evidence="5">Ribonucleoside hydrolase RihC</fullName>
    </submittedName>
</protein>
<feature type="domain" description="Inosine/uridine-preferring nucleoside hydrolase" evidence="4">
    <location>
        <begin position="7"/>
        <end position="294"/>
    </location>
</feature>
<dbReference type="InterPro" id="IPR023186">
    <property type="entry name" value="IUNH"/>
</dbReference>
<feature type="transmembrane region" description="Helical" evidence="3">
    <location>
        <begin position="120"/>
        <end position="138"/>
    </location>
</feature>
<dbReference type="RefSeq" id="WP_167838617.1">
    <property type="nucleotide sequence ID" value="NZ_CP047616.1"/>
</dbReference>
<dbReference type="InterPro" id="IPR015910">
    <property type="entry name" value="I/U_nuclsd_hydro_CS"/>
</dbReference>
<dbReference type="PROSITE" id="PS01247">
    <property type="entry name" value="IUNH"/>
    <property type="match status" value="1"/>
</dbReference>
<dbReference type="Pfam" id="PF01156">
    <property type="entry name" value="IU_nuc_hydro"/>
    <property type="match status" value="1"/>
</dbReference>